<dbReference type="RefSeq" id="WP_319952498.1">
    <property type="nucleotide sequence ID" value="NZ_JAXAVX010000001.1"/>
</dbReference>
<feature type="short sequence motif" description="'KMSKS' region" evidence="7">
    <location>
        <begin position="236"/>
        <end position="240"/>
    </location>
</feature>
<feature type="domain" description="Glutamyl/glutaminyl-tRNA synthetase class Ib catalytic" evidence="8">
    <location>
        <begin position="2"/>
        <end position="305"/>
    </location>
</feature>
<keyword evidence="2 7" id="KW-0436">Ligase</keyword>
<dbReference type="SUPFAM" id="SSF52374">
    <property type="entry name" value="Nucleotidylyl transferase"/>
    <property type="match status" value="1"/>
</dbReference>
<evidence type="ECO:0000256" key="1">
    <source>
        <dbReference type="ARBA" id="ARBA00007894"/>
    </source>
</evidence>
<protein>
    <recommendedName>
        <fullName evidence="7">Glutamate--tRNA ligase</fullName>
        <ecNumber evidence="7">6.1.1.17</ecNumber>
    </recommendedName>
    <alternativeName>
        <fullName evidence="7">Glutamyl-tRNA synthetase</fullName>
        <shortName evidence="7">GluRS</shortName>
    </alternativeName>
</protein>
<dbReference type="InterPro" id="IPR004527">
    <property type="entry name" value="Glu-tRNA-ligase_bac/mito"/>
</dbReference>
<evidence type="ECO:0000313" key="10">
    <source>
        <dbReference type="EMBL" id="MDX8150348.1"/>
    </source>
</evidence>
<sequence>MRVRFAPSPTGALHIGGARTALYNWLMARGGGGRMLLRIEDTDRERSTPENVEQILDALRWLGIDWDDAEGTEGGIAFQTRHEPRHRAVIEQLLAEGKAYRSHAKADDVKAYKERLGADRGFRGAEEPTRAAADDATAAVRLVVPDGETVVRDLIRGDTTFRNVHLDDPVIARGDGSPLYNLAVAVDDLDAGITHVVRGEDHLSNTPKQLLVLQALGAEPPQYAHLPLLHGPDGKKLSKRHGAASVQELREAGYLADAVINYLALLGWGDEDDETILSRAQLQERFDVSRVSKNPARFDEQKLRWMNGRYLRAQGLDELTATIAEHLRRTGHGDAIAGRDDLLRTAVEISQEKIQTVQDLWPLAGFLFTGPVDDPKAREKWLGEAHREHLAAARAALAAVEPFTVEAVDATLRELVGARGAKAKDVFQPVRVALAGTAVSPGVFESAVALGREETLRRIDAALATA</sequence>
<feature type="domain" description="Aminoacyl-tRNA synthetase class I anticodon-binding" evidence="9">
    <location>
        <begin position="339"/>
        <end position="463"/>
    </location>
</feature>
<dbReference type="Proteomes" id="UP001277761">
    <property type="component" value="Unassembled WGS sequence"/>
</dbReference>
<dbReference type="PANTHER" id="PTHR43311">
    <property type="entry name" value="GLUTAMATE--TRNA LIGASE"/>
    <property type="match status" value="1"/>
</dbReference>
<dbReference type="Gene3D" id="1.10.10.350">
    <property type="match status" value="1"/>
</dbReference>
<evidence type="ECO:0000256" key="4">
    <source>
        <dbReference type="ARBA" id="ARBA00022840"/>
    </source>
</evidence>
<dbReference type="GO" id="GO:0004818">
    <property type="term" value="F:glutamate-tRNA ligase activity"/>
    <property type="evidence" value="ECO:0007669"/>
    <property type="project" value="UniProtKB-EC"/>
</dbReference>
<name>A0ABU4VHG7_9ACTN</name>
<evidence type="ECO:0000256" key="6">
    <source>
        <dbReference type="ARBA" id="ARBA00023146"/>
    </source>
</evidence>
<comment type="subunit">
    <text evidence="7">Monomer.</text>
</comment>
<keyword evidence="5 7" id="KW-0648">Protein biosynthesis</keyword>
<comment type="similarity">
    <text evidence="1 7">Belongs to the class-I aminoacyl-tRNA synthetase family. Glutamate--tRNA ligase type 1 subfamily.</text>
</comment>
<evidence type="ECO:0000256" key="7">
    <source>
        <dbReference type="HAMAP-Rule" id="MF_00022"/>
    </source>
</evidence>
<keyword evidence="4 7" id="KW-0067">ATP-binding</keyword>
<dbReference type="InterPro" id="IPR014729">
    <property type="entry name" value="Rossmann-like_a/b/a_fold"/>
</dbReference>
<dbReference type="InterPro" id="IPR045462">
    <property type="entry name" value="aa-tRNA-synth_I_cd-bd"/>
</dbReference>
<keyword evidence="3 7" id="KW-0547">Nucleotide-binding</keyword>
<feature type="short sequence motif" description="'HIGH' region" evidence="7">
    <location>
        <begin position="7"/>
        <end position="17"/>
    </location>
</feature>
<dbReference type="InterPro" id="IPR033910">
    <property type="entry name" value="GluRS_core"/>
</dbReference>
<evidence type="ECO:0000259" key="8">
    <source>
        <dbReference type="Pfam" id="PF00749"/>
    </source>
</evidence>
<dbReference type="PANTHER" id="PTHR43311:SF2">
    <property type="entry name" value="GLUTAMATE--TRNA LIGASE, MITOCHONDRIAL-RELATED"/>
    <property type="match status" value="1"/>
</dbReference>
<evidence type="ECO:0000313" key="11">
    <source>
        <dbReference type="Proteomes" id="UP001277761"/>
    </source>
</evidence>
<evidence type="ECO:0000256" key="5">
    <source>
        <dbReference type="ARBA" id="ARBA00022917"/>
    </source>
</evidence>
<comment type="caution">
    <text evidence="7">Lacks conserved residue(s) required for the propagation of feature annotation.</text>
</comment>
<dbReference type="InterPro" id="IPR049940">
    <property type="entry name" value="GluQ/Sye"/>
</dbReference>
<accession>A0ABU4VHG7</accession>
<reference evidence="10 11" key="1">
    <citation type="submission" date="2023-11" db="EMBL/GenBank/DDBJ databases">
        <authorList>
            <person name="Xu M."/>
            <person name="Jiang T."/>
        </authorList>
    </citation>
    <scope>NUCLEOTIDE SEQUENCE [LARGE SCALE GENOMIC DNA]</scope>
    <source>
        <strain evidence="10 11">SD</strain>
    </source>
</reference>
<dbReference type="Pfam" id="PF00749">
    <property type="entry name" value="tRNA-synt_1c"/>
    <property type="match status" value="1"/>
</dbReference>
<dbReference type="InterPro" id="IPR001412">
    <property type="entry name" value="aa-tRNA-synth_I_CS"/>
</dbReference>
<keyword evidence="7" id="KW-0963">Cytoplasm</keyword>
<dbReference type="Gene3D" id="3.40.50.620">
    <property type="entry name" value="HUPs"/>
    <property type="match status" value="1"/>
</dbReference>
<dbReference type="InterPro" id="IPR020751">
    <property type="entry name" value="aa-tRNA-synth_I_codon-bd_sub2"/>
</dbReference>
<organism evidence="10 11">
    <name type="scientific">Patulibacter brassicae</name>
    <dbReference type="NCBI Taxonomy" id="1705717"/>
    <lineage>
        <taxon>Bacteria</taxon>
        <taxon>Bacillati</taxon>
        <taxon>Actinomycetota</taxon>
        <taxon>Thermoleophilia</taxon>
        <taxon>Solirubrobacterales</taxon>
        <taxon>Patulibacteraceae</taxon>
        <taxon>Patulibacter</taxon>
    </lineage>
</organism>
<dbReference type="CDD" id="cd00808">
    <property type="entry name" value="GluRS_core"/>
    <property type="match status" value="1"/>
</dbReference>
<comment type="subcellular location">
    <subcellularLocation>
        <location evidence="7">Cytoplasm</location>
    </subcellularLocation>
</comment>
<dbReference type="HAMAP" id="MF_00022">
    <property type="entry name" value="Glu_tRNA_synth_type1"/>
    <property type="match status" value="1"/>
</dbReference>
<dbReference type="InterPro" id="IPR008925">
    <property type="entry name" value="aa_tRNA-synth_I_cd-bd_sf"/>
</dbReference>
<dbReference type="PRINTS" id="PR00987">
    <property type="entry name" value="TRNASYNTHGLU"/>
</dbReference>
<proteinExistence type="inferred from homology"/>
<evidence type="ECO:0000256" key="3">
    <source>
        <dbReference type="ARBA" id="ARBA00022741"/>
    </source>
</evidence>
<comment type="caution">
    <text evidence="10">The sequence shown here is derived from an EMBL/GenBank/DDBJ whole genome shotgun (WGS) entry which is preliminary data.</text>
</comment>
<dbReference type="InterPro" id="IPR020058">
    <property type="entry name" value="Glu/Gln-tRNA-synth_Ib_cat-dom"/>
</dbReference>
<dbReference type="EMBL" id="JAXAVX010000001">
    <property type="protein sequence ID" value="MDX8150348.1"/>
    <property type="molecule type" value="Genomic_DNA"/>
</dbReference>
<dbReference type="PROSITE" id="PS00178">
    <property type="entry name" value="AA_TRNA_LIGASE_I"/>
    <property type="match status" value="1"/>
</dbReference>
<dbReference type="SUPFAM" id="SSF48163">
    <property type="entry name" value="An anticodon-binding domain of class I aminoacyl-tRNA synthetases"/>
    <property type="match status" value="1"/>
</dbReference>
<comment type="catalytic activity">
    <reaction evidence="7">
        <text>tRNA(Glu) + L-glutamate + ATP = L-glutamyl-tRNA(Glu) + AMP + diphosphate</text>
        <dbReference type="Rhea" id="RHEA:23540"/>
        <dbReference type="Rhea" id="RHEA-COMP:9663"/>
        <dbReference type="Rhea" id="RHEA-COMP:9680"/>
        <dbReference type="ChEBI" id="CHEBI:29985"/>
        <dbReference type="ChEBI" id="CHEBI:30616"/>
        <dbReference type="ChEBI" id="CHEBI:33019"/>
        <dbReference type="ChEBI" id="CHEBI:78442"/>
        <dbReference type="ChEBI" id="CHEBI:78520"/>
        <dbReference type="ChEBI" id="CHEBI:456215"/>
        <dbReference type="EC" id="6.1.1.17"/>
    </reaction>
</comment>
<evidence type="ECO:0000256" key="2">
    <source>
        <dbReference type="ARBA" id="ARBA00022598"/>
    </source>
</evidence>
<dbReference type="EC" id="6.1.1.17" evidence="7"/>
<evidence type="ECO:0000259" key="9">
    <source>
        <dbReference type="Pfam" id="PF19269"/>
    </source>
</evidence>
<dbReference type="NCBIfam" id="TIGR00464">
    <property type="entry name" value="gltX_bact"/>
    <property type="match status" value="1"/>
</dbReference>
<keyword evidence="6 7" id="KW-0030">Aminoacyl-tRNA synthetase</keyword>
<comment type="function">
    <text evidence="7">Catalyzes the attachment of glutamate to tRNA(Glu) in a two-step reaction: glutamate is first activated by ATP to form Glu-AMP and then transferred to the acceptor end of tRNA(Glu).</text>
</comment>
<keyword evidence="11" id="KW-1185">Reference proteome</keyword>
<dbReference type="InterPro" id="IPR000924">
    <property type="entry name" value="Glu/Gln-tRNA-synth"/>
</dbReference>
<dbReference type="Pfam" id="PF19269">
    <property type="entry name" value="Anticodon_2"/>
    <property type="match status" value="1"/>
</dbReference>
<feature type="binding site" evidence="7">
    <location>
        <position position="239"/>
    </location>
    <ligand>
        <name>ATP</name>
        <dbReference type="ChEBI" id="CHEBI:30616"/>
    </ligand>
</feature>
<gene>
    <name evidence="7 10" type="primary">gltX</name>
    <name evidence="10" type="ORF">SK069_01970</name>
</gene>